<sequence>MRLGAAGLARGRHGGGRGRCGELERPTDCGSGAWRREGEWRSMDTPWPELGGGMVGRVRGVRARARMRRDEARGEGGAAHRSGAGGVGLAHGCARAGWMWADTGVAGSVGLGHNLIEHLAAHEQLRQEKKKKEKRKDKGKRKG</sequence>
<evidence type="ECO:0000256" key="1">
    <source>
        <dbReference type="SAM" id="MobiDB-lite"/>
    </source>
</evidence>
<feature type="region of interest" description="Disordered" evidence="1">
    <location>
        <begin position="67"/>
        <end position="87"/>
    </location>
</feature>
<reference evidence="3" key="2">
    <citation type="journal article" date="2008" name="Nucleic Acids Res.">
        <title>The rice annotation project database (RAP-DB): 2008 update.</title>
        <authorList>
            <consortium name="The rice annotation project (RAP)"/>
        </authorList>
    </citation>
    <scope>GENOME REANNOTATION</scope>
    <source>
        <strain evidence="3">cv. Nipponbare</strain>
    </source>
</reference>
<feature type="region of interest" description="Disordered" evidence="1">
    <location>
        <begin position="122"/>
        <end position="143"/>
    </location>
</feature>
<gene>
    <name evidence="2" type="primary">P0622F08.13</name>
</gene>
<organism evidence="2 3">
    <name type="scientific">Oryza sativa subsp. japonica</name>
    <name type="common">Rice</name>
    <dbReference type="NCBI Taxonomy" id="39947"/>
    <lineage>
        <taxon>Eukaryota</taxon>
        <taxon>Viridiplantae</taxon>
        <taxon>Streptophyta</taxon>
        <taxon>Embryophyta</taxon>
        <taxon>Tracheophyta</taxon>
        <taxon>Spermatophyta</taxon>
        <taxon>Magnoliopsida</taxon>
        <taxon>Liliopsida</taxon>
        <taxon>Poales</taxon>
        <taxon>Poaceae</taxon>
        <taxon>BOP clade</taxon>
        <taxon>Oryzoideae</taxon>
        <taxon>Oryzeae</taxon>
        <taxon>Oryzinae</taxon>
        <taxon>Oryza</taxon>
        <taxon>Oryza sativa</taxon>
    </lineage>
</organism>
<reference evidence="3" key="1">
    <citation type="journal article" date="2005" name="Nature">
        <title>The map-based sequence of the rice genome.</title>
        <authorList>
            <consortium name="International rice genome sequencing project (IRGSP)"/>
            <person name="Matsumoto T."/>
            <person name="Wu J."/>
            <person name="Kanamori H."/>
            <person name="Katayose Y."/>
            <person name="Fujisawa M."/>
            <person name="Namiki N."/>
            <person name="Mizuno H."/>
            <person name="Yamamoto K."/>
            <person name="Antonio B.A."/>
            <person name="Baba T."/>
            <person name="Sakata K."/>
            <person name="Nagamura Y."/>
            <person name="Aoki H."/>
            <person name="Arikawa K."/>
            <person name="Arita K."/>
            <person name="Bito T."/>
            <person name="Chiden Y."/>
            <person name="Fujitsuka N."/>
            <person name="Fukunaka R."/>
            <person name="Hamada M."/>
            <person name="Harada C."/>
            <person name="Hayashi A."/>
            <person name="Hijishita S."/>
            <person name="Honda M."/>
            <person name="Hosokawa S."/>
            <person name="Ichikawa Y."/>
            <person name="Idonuma A."/>
            <person name="Iijima M."/>
            <person name="Ikeda M."/>
            <person name="Ikeno M."/>
            <person name="Ito K."/>
            <person name="Ito S."/>
            <person name="Ito T."/>
            <person name="Ito Y."/>
            <person name="Ito Y."/>
            <person name="Iwabuchi A."/>
            <person name="Kamiya K."/>
            <person name="Karasawa W."/>
            <person name="Kurita K."/>
            <person name="Katagiri S."/>
            <person name="Kikuta A."/>
            <person name="Kobayashi H."/>
            <person name="Kobayashi N."/>
            <person name="Machita K."/>
            <person name="Maehara T."/>
            <person name="Masukawa M."/>
            <person name="Mizubayashi T."/>
            <person name="Mukai Y."/>
            <person name="Nagasaki H."/>
            <person name="Nagata Y."/>
            <person name="Naito S."/>
            <person name="Nakashima M."/>
            <person name="Nakama Y."/>
            <person name="Nakamichi Y."/>
            <person name="Nakamura M."/>
            <person name="Meguro A."/>
            <person name="Negishi M."/>
            <person name="Ohta I."/>
            <person name="Ohta T."/>
            <person name="Okamoto M."/>
            <person name="Ono N."/>
            <person name="Saji S."/>
            <person name="Sakaguchi M."/>
            <person name="Sakai K."/>
            <person name="Shibata M."/>
            <person name="Shimokawa T."/>
            <person name="Song J."/>
            <person name="Takazaki Y."/>
            <person name="Terasawa K."/>
            <person name="Tsugane M."/>
            <person name="Tsuji K."/>
            <person name="Ueda S."/>
            <person name="Waki K."/>
            <person name="Yamagata H."/>
            <person name="Yamamoto M."/>
            <person name="Yamamoto S."/>
            <person name="Yamane H."/>
            <person name="Yoshiki S."/>
            <person name="Yoshihara R."/>
            <person name="Yukawa K."/>
            <person name="Zhong H."/>
            <person name="Yano M."/>
            <person name="Yuan Q."/>
            <person name="Ouyang S."/>
            <person name="Liu J."/>
            <person name="Jones K.M."/>
            <person name="Gansberger K."/>
            <person name="Moffat K."/>
            <person name="Hill J."/>
            <person name="Bera J."/>
            <person name="Fadrosh D."/>
            <person name="Jin S."/>
            <person name="Johri S."/>
            <person name="Kim M."/>
            <person name="Overton L."/>
            <person name="Reardon M."/>
            <person name="Tsitrin T."/>
            <person name="Vuong H."/>
            <person name="Weaver B."/>
            <person name="Ciecko A."/>
            <person name="Tallon L."/>
            <person name="Jackson J."/>
            <person name="Pai G."/>
            <person name="Aken S.V."/>
            <person name="Utterback T."/>
            <person name="Reidmuller S."/>
            <person name="Feldblyum T."/>
            <person name="Hsiao J."/>
            <person name="Zismann V."/>
            <person name="Iobst S."/>
            <person name="de Vazeille A.R."/>
            <person name="Buell C.R."/>
            <person name="Ying K."/>
            <person name="Li Y."/>
            <person name="Lu T."/>
            <person name="Huang Y."/>
            <person name="Zhao Q."/>
            <person name="Feng Q."/>
            <person name="Zhang L."/>
            <person name="Zhu J."/>
            <person name="Weng Q."/>
            <person name="Mu J."/>
            <person name="Lu Y."/>
            <person name="Fan D."/>
            <person name="Liu Y."/>
            <person name="Guan J."/>
            <person name="Zhang Y."/>
            <person name="Yu S."/>
            <person name="Liu X."/>
            <person name="Zhang Y."/>
            <person name="Hong G."/>
            <person name="Han B."/>
            <person name="Choisne N."/>
            <person name="Demange N."/>
            <person name="Orjeda G."/>
            <person name="Samain S."/>
            <person name="Cattolico L."/>
            <person name="Pelletier E."/>
            <person name="Couloux A."/>
            <person name="Segurens B."/>
            <person name="Wincker P."/>
            <person name="D'Hont A."/>
            <person name="Scarpelli C."/>
            <person name="Weissenbach J."/>
            <person name="Salanoubat M."/>
            <person name="Quetier F."/>
            <person name="Yu Y."/>
            <person name="Kim H.R."/>
            <person name="Rambo T."/>
            <person name="Currie J."/>
            <person name="Collura K."/>
            <person name="Luo M."/>
            <person name="Yang T."/>
            <person name="Ammiraju J.S.S."/>
            <person name="Engler F."/>
            <person name="Soderlund C."/>
            <person name="Wing R.A."/>
            <person name="Palmer L.E."/>
            <person name="de la Bastide M."/>
            <person name="Spiegel L."/>
            <person name="Nascimento L."/>
            <person name="Zutavern T."/>
            <person name="O'Shaughnessy A."/>
            <person name="Dike S."/>
            <person name="Dedhia N."/>
            <person name="Preston R."/>
            <person name="Balija V."/>
            <person name="McCombie W.R."/>
            <person name="Chow T."/>
            <person name="Chen H."/>
            <person name="Chung M."/>
            <person name="Chen C."/>
            <person name="Shaw J."/>
            <person name="Wu H."/>
            <person name="Hsiao K."/>
            <person name="Chao Y."/>
            <person name="Chu M."/>
            <person name="Cheng C."/>
            <person name="Hour A."/>
            <person name="Lee P."/>
            <person name="Lin S."/>
            <person name="Lin Y."/>
            <person name="Liou J."/>
            <person name="Liu S."/>
            <person name="Hsing Y."/>
            <person name="Raghuvanshi S."/>
            <person name="Mohanty A."/>
            <person name="Bharti A.K."/>
            <person name="Gaur A."/>
            <person name="Gupta V."/>
            <person name="Kumar D."/>
            <person name="Ravi V."/>
            <person name="Vij S."/>
            <person name="Kapur A."/>
            <person name="Khurana P."/>
            <person name="Khurana P."/>
            <person name="Khurana J.P."/>
            <person name="Tyagi A.K."/>
            <person name="Gaikwad K."/>
            <person name="Singh A."/>
            <person name="Dalal V."/>
            <person name="Srivastava S."/>
            <person name="Dixit A."/>
            <person name="Pal A.K."/>
            <person name="Ghazi I.A."/>
            <person name="Yadav M."/>
            <person name="Pandit A."/>
            <person name="Bhargava A."/>
            <person name="Sureshbabu K."/>
            <person name="Batra K."/>
            <person name="Sharma T.R."/>
            <person name="Mohapatra T."/>
            <person name="Singh N.K."/>
            <person name="Messing J."/>
            <person name="Nelson A.B."/>
            <person name="Fuks G."/>
            <person name="Kavchok S."/>
            <person name="Keizer G."/>
            <person name="Linton E."/>
            <person name="Llaca V."/>
            <person name="Song R."/>
            <person name="Tanyolac B."/>
            <person name="Young S."/>
            <person name="Ho-Il K."/>
            <person name="Hahn J.H."/>
            <person name="Sangsakoo G."/>
            <person name="Vanavichit A."/>
            <person name="de Mattos Luiz.A.T."/>
            <person name="Zimmer P.D."/>
            <person name="Malone G."/>
            <person name="Dellagostin O."/>
            <person name="de Oliveira A.C."/>
            <person name="Bevan M."/>
            <person name="Bancroft I."/>
            <person name="Minx P."/>
            <person name="Cordum H."/>
            <person name="Wilson R."/>
            <person name="Cheng Z."/>
            <person name="Jin W."/>
            <person name="Jiang J."/>
            <person name="Leong S.A."/>
            <person name="Iwama H."/>
            <person name="Gojobori T."/>
            <person name="Itoh T."/>
            <person name="Niimura Y."/>
            <person name="Fujii Y."/>
            <person name="Habara T."/>
            <person name="Sakai H."/>
            <person name="Sato Y."/>
            <person name="Wilson G."/>
            <person name="Kumar K."/>
            <person name="McCouch S."/>
            <person name="Juretic N."/>
            <person name="Hoen D."/>
            <person name="Wright S."/>
            <person name="Bruskiewich R."/>
            <person name="Bureau T."/>
            <person name="Miyao A."/>
            <person name="Hirochika H."/>
            <person name="Nishikawa T."/>
            <person name="Kadowaki K."/>
            <person name="Sugiura M."/>
            <person name="Burr B."/>
            <person name="Sasaki T."/>
        </authorList>
    </citation>
    <scope>NUCLEOTIDE SEQUENCE [LARGE SCALE GENOMIC DNA]</scope>
    <source>
        <strain evidence="3">cv. Nipponbare</strain>
    </source>
</reference>
<dbReference type="AlphaFoldDB" id="Q6Z6B7"/>
<accession>Q6Z6B7</accession>
<evidence type="ECO:0000313" key="3">
    <source>
        <dbReference type="Proteomes" id="UP000000763"/>
    </source>
</evidence>
<dbReference type="EMBL" id="AP005011">
    <property type="protein sequence ID" value="BAD16029.1"/>
    <property type="molecule type" value="Genomic_DNA"/>
</dbReference>
<evidence type="ECO:0000313" key="2">
    <source>
        <dbReference type="EMBL" id="BAD16029.1"/>
    </source>
</evidence>
<feature type="compositionally biased region" description="Basic residues" evidence="1">
    <location>
        <begin position="128"/>
        <end position="143"/>
    </location>
</feature>
<name>Q6Z6B7_ORYSJ</name>
<proteinExistence type="predicted"/>
<feature type="region of interest" description="Disordered" evidence="1">
    <location>
        <begin position="1"/>
        <end position="29"/>
    </location>
</feature>
<dbReference type="Proteomes" id="UP000000763">
    <property type="component" value="Chromosome 2"/>
</dbReference>
<protein>
    <submittedName>
        <fullName evidence="2">Uncharacterized protein</fullName>
    </submittedName>
</protein>